<dbReference type="Gene3D" id="1.10.10.10">
    <property type="entry name" value="Winged helix-like DNA-binding domain superfamily/Winged helix DNA-binding domain"/>
    <property type="match status" value="1"/>
</dbReference>
<dbReference type="Gene3D" id="6.10.250.690">
    <property type="match status" value="1"/>
</dbReference>
<evidence type="ECO:0000256" key="6">
    <source>
        <dbReference type="ARBA" id="ARBA00023163"/>
    </source>
</evidence>
<evidence type="ECO:0000256" key="4">
    <source>
        <dbReference type="ARBA" id="ARBA00023015"/>
    </source>
</evidence>
<evidence type="ECO:0000256" key="8">
    <source>
        <dbReference type="PROSITE-ProRule" id="PRU00169"/>
    </source>
</evidence>
<evidence type="ECO:0000313" key="12">
    <source>
        <dbReference type="EMBL" id="MBU3805652.1"/>
    </source>
</evidence>
<dbReference type="PANTHER" id="PTHR48111:SF2">
    <property type="entry name" value="RESPONSE REGULATOR SAER"/>
    <property type="match status" value="1"/>
</dbReference>
<comment type="function">
    <text evidence="7">May play the central regulatory role in sporulation. It may be an element of the effector pathway responsible for the activation of sporulation genes in response to nutritional stress. Spo0A may act in concert with spo0H (a sigma factor) to control the expression of some genes that are critical to the sporulation process.</text>
</comment>
<dbReference type="InterPro" id="IPR036388">
    <property type="entry name" value="WH-like_DNA-bd_sf"/>
</dbReference>
<dbReference type="GO" id="GO:0000156">
    <property type="term" value="F:phosphorelay response regulator activity"/>
    <property type="evidence" value="ECO:0007669"/>
    <property type="project" value="TreeGrafter"/>
</dbReference>
<dbReference type="Pfam" id="PF00072">
    <property type="entry name" value="Response_reg"/>
    <property type="match status" value="1"/>
</dbReference>
<dbReference type="EMBL" id="JAHLFP010000013">
    <property type="protein sequence ID" value="MBU3805652.1"/>
    <property type="molecule type" value="Genomic_DNA"/>
</dbReference>
<dbReference type="PROSITE" id="PS50110">
    <property type="entry name" value="RESPONSE_REGULATORY"/>
    <property type="match status" value="1"/>
</dbReference>
<feature type="domain" description="OmpR/PhoB-type" evidence="11">
    <location>
        <begin position="132"/>
        <end position="231"/>
    </location>
</feature>
<evidence type="ECO:0000256" key="9">
    <source>
        <dbReference type="PROSITE-ProRule" id="PRU01091"/>
    </source>
</evidence>
<evidence type="ECO:0000256" key="3">
    <source>
        <dbReference type="ARBA" id="ARBA00023012"/>
    </source>
</evidence>
<gene>
    <name evidence="12" type="ORF">H9882_01940</name>
</gene>
<dbReference type="GO" id="GO:0000976">
    <property type="term" value="F:transcription cis-regulatory region binding"/>
    <property type="evidence" value="ECO:0007669"/>
    <property type="project" value="TreeGrafter"/>
</dbReference>
<protein>
    <recommendedName>
        <fullName evidence="1">Stage 0 sporulation protein A homolog</fullName>
    </recommendedName>
</protein>
<dbReference type="FunFam" id="1.10.10.10:FF:000018">
    <property type="entry name" value="DNA-binding response regulator ResD"/>
    <property type="match status" value="1"/>
</dbReference>
<dbReference type="PANTHER" id="PTHR48111">
    <property type="entry name" value="REGULATOR OF RPOS"/>
    <property type="match status" value="1"/>
</dbReference>
<evidence type="ECO:0000256" key="2">
    <source>
        <dbReference type="ARBA" id="ARBA00022553"/>
    </source>
</evidence>
<evidence type="ECO:0000259" key="10">
    <source>
        <dbReference type="PROSITE" id="PS50110"/>
    </source>
</evidence>
<dbReference type="AlphaFoldDB" id="A0A948T1G7"/>
<comment type="caution">
    <text evidence="12">The sequence shown here is derived from an EMBL/GenBank/DDBJ whole genome shotgun (WGS) entry which is preliminary data.</text>
</comment>
<dbReference type="GO" id="GO:0032993">
    <property type="term" value="C:protein-DNA complex"/>
    <property type="evidence" value="ECO:0007669"/>
    <property type="project" value="TreeGrafter"/>
</dbReference>
<dbReference type="InterPro" id="IPR001789">
    <property type="entry name" value="Sig_transdc_resp-reg_receiver"/>
</dbReference>
<keyword evidence="3" id="KW-0902">Two-component regulatory system</keyword>
<dbReference type="GO" id="GO:0006355">
    <property type="term" value="P:regulation of DNA-templated transcription"/>
    <property type="evidence" value="ECO:0007669"/>
    <property type="project" value="InterPro"/>
</dbReference>
<dbReference type="GO" id="GO:0005829">
    <property type="term" value="C:cytosol"/>
    <property type="evidence" value="ECO:0007669"/>
    <property type="project" value="TreeGrafter"/>
</dbReference>
<dbReference type="SMART" id="SM00448">
    <property type="entry name" value="REC"/>
    <property type="match status" value="1"/>
</dbReference>
<keyword evidence="5 9" id="KW-0238">DNA-binding</keyword>
<reference evidence="12" key="2">
    <citation type="submission" date="2021-04" db="EMBL/GenBank/DDBJ databases">
        <authorList>
            <person name="Gilroy R."/>
        </authorList>
    </citation>
    <scope>NUCLEOTIDE SEQUENCE</scope>
    <source>
        <strain evidence="12">B5_2728</strain>
    </source>
</reference>
<keyword evidence="6" id="KW-0804">Transcription</keyword>
<sequence length="232" mass="26747">MTPRILIIEDDNEINQLLKMILQQEGYDVLQAYSGTEALLRMEQVEATADLILLDLMIPGMSGEELLHHLRNTRQSTLPVLVLSAKNALEDKVSLLRLGADDYISKPFEPEEVVARVQAALRRSNFAIQQENRQLVYKNIVLEPHLRKVTVCQKELSLTALEYEILHLLIQNPEKVYTRQALYEEVWKDGYYGTDHTVNVHVSNLRKKIKEQDPEESYIQSVYGIGFRLEKS</sequence>
<dbReference type="Pfam" id="PF00486">
    <property type="entry name" value="Trans_reg_C"/>
    <property type="match status" value="1"/>
</dbReference>
<dbReference type="Proteomes" id="UP000713596">
    <property type="component" value="Unassembled WGS sequence"/>
</dbReference>
<feature type="domain" description="Response regulatory" evidence="10">
    <location>
        <begin position="4"/>
        <end position="121"/>
    </location>
</feature>
<keyword evidence="2 8" id="KW-0597">Phosphoprotein</keyword>
<reference evidence="12" key="1">
    <citation type="journal article" date="2021" name="PeerJ">
        <title>Extensive microbial diversity within the chicken gut microbiome revealed by metagenomics and culture.</title>
        <authorList>
            <person name="Gilroy R."/>
            <person name="Ravi A."/>
            <person name="Getino M."/>
            <person name="Pursley I."/>
            <person name="Horton D.L."/>
            <person name="Alikhan N.F."/>
            <person name="Baker D."/>
            <person name="Gharbi K."/>
            <person name="Hall N."/>
            <person name="Watson M."/>
            <person name="Adriaenssens E.M."/>
            <person name="Foster-Nyarko E."/>
            <person name="Jarju S."/>
            <person name="Secka A."/>
            <person name="Antonio M."/>
            <person name="Oren A."/>
            <person name="Chaudhuri R.R."/>
            <person name="La Ragione R."/>
            <person name="Hildebrand F."/>
            <person name="Pallen M.J."/>
        </authorList>
    </citation>
    <scope>NUCLEOTIDE SEQUENCE</scope>
    <source>
        <strain evidence="12">B5_2728</strain>
    </source>
</reference>
<dbReference type="PROSITE" id="PS51755">
    <property type="entry name" value="OMPR_PHOB"/>
    <property type="match status" value="1"/>
</dbReference>
<evidence type="ECO:0000259" key="11">
    <source>
        <dbReference type="PROSITE" id="PS51755"/>
    </source>
</evidence>
<evidence type="ECO:0000256" key="5">
    <source>
        <dbReference type="ARBA" id="ARBA00023125"/>
    </source>
</evidence>
<dbReference type="CDD" id="cd00383">
    <property type="entry name" value="trans_reg_C"/>
    <property type="match status" value="1"/>
</dbReference>
<evidence type="ECO:0000313" key="13">
    <source>
        <dbReference type="Proteomes" id="UP000713596"/>
    </source>
</evidence>
<dbReference type="SUPFAM" id="SSF52172">
    <property type="entry name" value="CheY-like"/>
    <property type="match status" value="1"/>
</dbReference>
<keyword evidence="4" id="KW-0805">Transcription regulation</keyword>
<accession>A0A948T1G7</accession>
<dbReference type="InterPro" id="IPR001867">
    <property type="entry name" value="OmpR/PhoB-type_DNA-bd"/>
</dbReference>
<name>A0A948T1G7_9FIRM</name>
<proteinExistence type="predicted"/>
<feature type="DNA-binding region" description="OmpR/PhoB-type" evidence="9">
    <location>
        <begin position="132"/>
        <end position="231"/>
    </location>
</feature>
<evidence type="ECO:0000256" key="7">
    <source>
        <dbReference type="ARBA" id="ARBA00024867"/>
    </source>
</evidence>
<organism evidence="12 13">
    <name type="scientific">Candidatus Allofournierella pullistercoris</name>
    <dbReference type="NCBI Taxonomy" id="2838597"/>
    <lineage>
        <taxon>Bacteria</taxon>
        <taxon>Bacillati</taxon>
        <taxon>Bacillota</taxon>
        <taxon>Clostridia</taxon>
        <taxon>Eubacteriales</taxon>
        <taxon>Oscillospiraceae</taxon>
        <taxon>Allofournierella</taxon>
    </lineage>
</organism>
<dbReference type="Gene3D" id="3.40.50.2300">
    <property type="match status" value="1"/>
</dbReference>
<dbReference type="InterPro" id="IPR011006">
    <property type="entry name" value="CheY-like_superfamily"/>
</dbReference>
<dbReference type="SMART" id="SM00862">
    <property type="entry name" value="Trans_reg_C"/>
    <property type="match status" value="1"/>
</dbReference>
<feature type="modified residue" description="4-aspartylphosphate" evidence="8">
    <location>
        <position position="55"/>
    </location>
</feature>
<evidence type="ECO:0000256" key="1">
    <source>
        <dbReference type="ARBA" id="ARBA00018672"/>
    </source>
</evidence>
<dbReference type="InterPro" id="IPR039420">
    <property type="entry name" value="WalR-like"/>
</dbReference>